<dbReference type="FunFam" id="3.40.50.620:FF:000112">
    <property type="entry name" value="Sensor histidine kinase KdpD"/>
    <property type="match status" value="1"/>
</dbReference>
<dbReference type="GO" id="GO:0005737">
    <property type="term" value="C:cytoplasm"/>
    <property type="evidence" value="ECO:0007669"/>
    <property type="project" value="UniProtKB-ARBA"/>
</dbReference>
<evidence type="ECO:0000256" key="8">
    <source>
        <dbReference type="ARBA" id="ARBA00022741"/>
    </source>
</evidence>
<evidence type="ECO:0000256" key="10">
    <source>
        <dbReference type="ARBA" id="ARBA00022840"/>
    </source>
</evidence>
<accession>A0A7K1L4Y2</accession>
<evidence type="ECO:0000259" key="15">
    <source>
        <dbReference type="PROSITE" id="PS50109"/>
    </source>
</evidence>
<keyword evidence="9" id="KW-0418">Kinase</keyword>
<name>A0A7K1L4Y2_9ACTN</name>
<keyword evidence="13 14" id="KW-0472">Membrane</keyword>
<proteinExistence type="predicted"/>
<dbReference type="Pfam" id="PF00512">
    <property type="entry name" value="HisKA"/>
    <property type="match status" value="1"/>
</dbReference>
<evidence type="ECO:0000256" key="12">
    <source>
        <dbReference type="ARBA" id="ARBA00023012"/>
    </source>
</evidence>
<dbReference type="Pfam" id="PF00582">
    <property type="entry name" value="Usp"/>
    <property type="match status" value="1"/>
</dbReference>
<evidence type="ECO:0000256" key="7">
    <source>
        <dbReference type="ARBA" id="ARBA00022692"/>
    </source>
</evidence>
<dbReference type="Proteomes" id="UP000432015">
    <property type="component" value="Unassembled WGS sequence"/>
</dbReference>
<dbReference type="PRINTS" id="PR00344">
    <property type="entry name" value="BCTRLSENSOR"/>
</dbReference>
<dbReference type="RefSeq" id="WP_156218648.1">
    <property type="nucleotide sequence ID" value="NZ_WOFH01000008.1"/>
</dbReference>
<dbReference type="EMBL" id="WOFH01000008">
    <property type="protein sequence ID" value="MUN39492.1"/>
    <property type="molecule type" value="Genomic_DNA"/>
</dbReference>
<comment type="catalytic activity">
    <reaction evidence="1">
        <text>ATP + protein L-histidine = ADP + protein N-phospho-L-histidine.</text>
        <dbReference type="EC" id="2.7.13.3"/>
    </reaction>
</comment>
<evidence type="ECO:0000256" key="1">
    <source>
        <dbReference type="ARBA" id="ARBA00000085"/>
    </source>
</evidence>
<dbReference type="FunFam" id="1.10.287.130:FF:000021">
    <property type="entry name" value="Sensor histidine kinase KdpD"/>
    <property type="match status" value="1"/>
</dbReference>
<keyword evidence="11 14" id="KW-1133">Transmembrane helix</keyword>
<dbReference type="SMART" id="SM00388">
    <property type="entry name" value="HisKA"/>
    <property type="match status" value="1"/>
</dbReference>
<dbReference type="InterPro" id="IPR004358">
    <property type="entry name" value="Sig_transdc_His_kin-like_C"/>
</dbReference>
<reference evidence="16 17" key="1">
    <citation type="submission" date="2019-11" db="EMBL/GenBank/DDBJ databases">
        <authorList>
            <person name="Cao P."/>
        </authorList>
    </citation>
    <scope>NUCLEOTIDE SEQUENCE [LARGE SCALE GENOMIC DNA]</scope>
    <source>
        <strain evidence="16 17">NEAU-AAG5</strain>
    </source>
</reference>
<dbReference type="InterPro" id="IPR038318">
    <property type="entry name" value="KdpD_sf"/>
</dbReference>
<dbReference type="InterPro" id="IPR003594">
    <property type="entry name" value="HATPase_dom"/>
</dbReference>
<dbReference type="InterPro" id="IPR027417">
    <property type="entry name" value="P-loop_NTPase"/>
</dbReference>
<feature type="transmembrane region" description="Helical" evidence="14">
    <location>
        <begin position="383"/>
        <end position="401"/>
    </location>
</feature>
<feature type="transmembrane region" description="Helical" evidence="14">
    <location>
        <begin position="462"/>
        <end position="483"/>
    </location>
</feature>
<feature type="transmembrane region" description="Helical" evidence="14">
    <location>
        <begin position="413"/>
        <end position="442"/>
    </location>
</feature>
<dbReference type="AlphaFoldDB" id="A0A7K1L4Y2"/>
<sequence>MGTRGTRGTWRVYLGAAPGVGKTYAMLNEGRRRAGRGADVVVGLAETHGRPHTAEQLGGLEVVPRHERLYRGAAFTEMDLDAVLARRPEIALVDELAHTNVPGCRNAKRWQDIQELLDAGIDVISTVNIQHLESLNDVVERITGVRQRETVPDAVVRRADQVELVDMTPEALRRRLAHGNVYAPGRVDAALAHYFRAGNLAALRELALLWVADRVDEGLARYRDQHDITERWEARERIVVALTGGPEGETLVRRAARLAARAGHADLLAVRVLRSDGLSEGSPRTLAGQRALLESLGGTYHQVVGDQVARALLEFARGVNATQLVLGSSRRPAWQAVLGPGVGATVSRDAGDLDVHIVTHEHVGKGRGIARTAGSALSPRRRAAGWALSALGPPLLTALLSSGFGHFGLVTDILLYLALTVGVALAGGLWPAVAAAVLGSLLANWFFTPPFHTLTIADAQNALALAIFIGVAVAVSSVVDLAARRTRQAAQSSAEAETLGLLASSVLRGERALPALLERVRETFGVTSAALLERDDGGWNVLGATGPDPCGRPEDAEVRAPVAEGAEPGGEGETVLALRGRVLPAADRRVLSAFASQAAAVLEWRRLAEEAARARRLAEGNKIRTALLAAVSHDLRTPLASIKAGVSSLRAADVDFAPEDEAELLATIEESADRLDGLIGNLLDMSRLQTGAVVPLVRHVSVEEVLPGALRGVPGDRVETDVPEALPPVEADPGLLERALANVVENAVRHSREPVLVSGSELRLGRRPGRIEIRVADRGPGVPDAAKERVFAPFQRLGDAPRGTGVGLGLAVARGFTEAMGGTLHAEDTPGGGLTMVFALPPAAAPEPREGR</sequence>
<dbReference type="GO" id="GO:0005524">
    <property type="term" value="F:ATP binding"/>
    <property type="evidence" value="ECO:0007669"/>
    <property type="project" value="UniProtKB-KW"/>
</dbReference>
<evidence type="ECO:0000256" key="2">
    <source>
        <dbReference type="ARBA" id="ARBA00004141"/>
    </source>
</evidence>
<dbReference type="Gene3D" id="3.30.565.10">
    <property type="entry name" value="Histidine kinase-like ATPase, C-terminal domain"/>
    <property type="match status" value="1"/>
</dbReference>
<protein>
    <recommendedName>
        <fullName evidence="4">histidine kinase</fullName>
        <ecNumber evidence="4">2.7.13.3</ecNumber>
    </recommendedName>
</protein>
<dbReference type="Gene3D" id="1.20.120.620">
    <property type="entry name" value="Backbone structure of the membrane domain of e. Coli histidine kinase receptor kdpd"/>
    <property type="match status" value="1"/>
</dbReference>
<dbReference type="SUPFAM" id="SSF47384">
    <property type="entry name" value="Homodimeric domain of signal transducing histidine kinase"/>
    <property type="match status" value="1"/>
</dbReference>
<dbReference type="CDD" id="cd00082">
    <property type="entry name" value="HisKA"/>
    <property type="match status" value="1"/>
</dbReference>
<keyword evidence="6" id="KW-0808">Transferase</keyword>
<comment type="subcellular location">
    <subcellularLocation>
        <location evidence="3">Cell membrane</location>
    </subcellularLocation>
    <subcellularLocation>
        <location evidence="2">Membrane</location>
        <topology evidence="2">Multi-pass membrane protein</topology>
    </subcellularLocation>
</comment>
<keyword evidence="12" id="KW-0902">Two-component regulatory system</keyword>
<keyword evidence="17" id="KW-1185">Reference proteome</keyword>
<dbReference type="InterPro" id="IPR003852">
    <property type="entry name" value="Sig_transdc_His_kinase_KdpD_N"/>
</dbReference>
<organism evidence="16 17">
    <name type="scientific">Actinomadura litoris</name>
    <dbReference type="NCBI Taxonomy" id="2678616"/>
    <lineage>
        <taxon>Bacteria</taxon>
        <taxon>Bacillati</taxon>
        <taxon>Actinomycetota</taxon>
        <taxon>Actinomycetes</taxon>
        <taxon>Streptosporangiales</taxon>
        <taxon>Thermomonosporaceae</taxon>
        <taxon>Actinomadura</taxon>
    </lineage>
</organism>
<evidence type="ECO:0000256" key="5">
    <source>
        <dbReference type="ARBA" id="ARBA00022553"/>
    </source>
</evidence>
<dbReference type="EC" id="2.7.13.3" evidence="4"/>
<dbReference type="InterPro" id="IPR025201">
    <property type="entry name" value="KdpD_TM"/>
</dbReference>
<keyword evidence="10" id="KW-0067">ATP-binding</keyword>
<comment type="caution">
    <text evidence="16">The sequence shown here is derived from an EMBL/GenBank/DDBJ whole genome shotgun (WGS) entry which is preliminary data.</text>
</comment>
<feature type="domain" description="Histidine kinase" evidence="15">
    <location>
        <begin position="630"/>
        <end position="844"/>
    </location>
</feature>
<dbReference type="Pfam" id="PF02702">
    <property type="entry name" value="KdpD"/>
    <property type="match status" value="1"/>
</dbReference>
<evidence type="ECO:0000313" key="16">
    <source>
        <dbReference type="EMBL" id="MUN39492.1"/>
    </source>
</evidence>
<keyword evidence="5" id="KW-0597">Phosphoprotein</keyword>
<evidence type="ECO:0000256" key="3">
    <source>
        <dbReference type="ARBA" id="ARBA00004236"/>
    </source>
</evidence>
<evidence type="ECO:0000313" key="17">
    <source>
        <dbReference type="Proteomes" id="UP000432015"/>
    </source>
</evidence>
<evidence type="ECO:0000256" key="6">
    <source>
        <dbReference type="ARBA" id="ARBA00022679"/>
    </source>
</evidence>
<evidence type="ECO:0000256" key="9">
    <source>
        <dbReference type="ARBA" id="ARBA00022777"/>
    </source>
</evidence>
<dbReference type="InterPro" id="IPR014729">
    <property type="entry name" value="Rossmann-like_a/b/a_fold"/>
</dbReference>
<dbReference type="Gene3D" id="3.40.50.620">
    <property type="entry name" value="HUPs"/>
    <property type="match status" value="1"/>
</dbReference>
<dbReference type="Gene3D" id="1.10.287.130">
    <property type="match status" value="1"/>
</dbReference>
<dbReference type="InterPro" id="IPR003661">
    <property type="entry name" value="HisK_dim/P_dom"/>
</dbReference>
<dbReference type="CDD" id="cd00075">
    <property type="entry name" value="HATPase"/>
    <property type="match status" value="1"/>
</dbReference>
<dbReference type="PANTHER" id="PTHR45569:SF1">
    <property type="entry name" value="SENSOR PROTEIN KDPD"/>
    <property type="match status" value="1"/>
</dbReference>
<dbReference type="PROSITE" id="PS50109">
    <property type="entry name" value="HIS_KIN"/>
    <property type="match status" value="1"/>
</dbReference>
<dbReference type="Pfam" id="PF02518">
    <property type="entry name" value="HATPase_c"/>
    <property type="match status" value="1"/>
</dbReference>
<evidence type="ECO:0000256" key="13">
    <source>
        <dbReference type="ARBA" id="ARBA00023136"/>
    </source>
</evidence>
<dbReference type="InterPro" id="IPR036890">
    <property type="entry name" value="HATPase_C_sf"/>
</dbReference>
<dbReference type="InterPro" id="IPR036097">
    <property type="entry name" value="HisK_dim/P_sf"/>
</dbReference>
<keyword evidence="8" id="KW-0547">Nucleotide-binding</keyword>
<dbReference type="GO" id="GO:0005886">
    <property type="term" value="C:plasma membrane"/>
    <property type="evidence" value="ECO:0007669"/>
    <property type="project" value="UniProtKB-SubCell"/>
</dbReference>
<dbReference type="InterPro" id="IPR005467">
    <property type="entry name" value="His_kinase_dom"/>
</dbReference>
<gene>
    <name evidence="16" type="ORF">GNZ18_23255</name>
</gene>
<dbReference type="SMART" id="SM00387">
    <property type="entry name" value="HATPase_c"/>
    <property type="match status" value="1"/>
</dbReference>
<keyword evidence="7 14" id="KW-0812">Transmembrane</keyword>
<dbReference type="Gene3D" id="3.40.50.300">
    <property type="entry name" value="P-loop containing nucleotide triphosphate hydrolases"/>
    <property type="match status" value="1"/>
</dbReference>
<evidence type="ECO:0000256" key="14">
    <source>
        <dbReference type="SAM" id="Phobius"/>
    </source>
</evidence>
<dbReference type="GO" id="GO:0000155">
    <property type="term" value="F:phosphorelay sensor kinase activity"/>
    <property type="evidence" value="ECO:0007669"/>
    <property type="project" value="InterPro"/>
</dbReference>
<evidence type="ECO:0000256" key="4">
    <source>
        <dbReference type="ARBA" id="ARBA00012438"/>
    </source>
</evidence>
<dbReference type="Pfam" id="PF13493">
    <property type="entry name" value="DUF4118"/>
    <property type="match status" value="1"/>
</dbReference>
<dbReference type="PANTHER" id="PTHR45569">
    <property type="entry name" value="SENSOR PROTEIN KDPD"/>
    <property type="match status" value="1"/>
</dbReference>
<dbReference type="SUPFAM" id="SSF52402">
    <property type="entry name" value="Adenine nucleotide alpha hydrolases-like"/>
    <property type="match status" value="1"/>
</dbReference>
<dbReference type="InterPro" id="IPR052023">
    <property type="entry name" value="Histidine_kinase_KdpD"/>
</dbReference>
<dbReference type="InterPro" id="IPR006016">
    <property type="entry name" value="UspA"/>
</dbReference>
<dbReference type="SUPFAM" id="SSF55874">
    <property type="entry name" value="ATPase domain of HSP90 chaperone/DNA topoisomerase II/histidine kinase"/>
    <property type="match status" value="1"/>
</dbReference>
<evidence type="ECO:0000256" key="11">
    <source>
        <dbReference type="ARBA" id="ARBA00022989"/>
    </source>
</evidence>
<dbReference type="FunFam" id="3.40.50.300:FF:000483">
    <property type="entry name" value="Sensor histidine kinase KdpD"/>
    <property type="match status" value="1"/>
</dbReference>